<evidence type="ECO:0000256" key="9">
    <source>
        <dbReference type="SAM" id="SignalP"/>
    </source>
</evidence>
<sequence>MNKRYPLFLCCCLLLGSPVAWAQGPQPAPPVVSGDFRGLPFEQFAQRVEAQTPYRFFFNPAATDTVVVHLQADRLPLVAALTQVLGRARLHFALDEATRRVFVTAGPPLQTQLPAGDAPAPPAAEPDSDDAPAVAGAPRRPAAAGTSEFKLYEIGPPGAAVAGARATLAGTVRLAGTGQPAIGVAVYVEALGVGVATDRDGRYALTLPVGRYNVSIRGMGVRSTRRQVWLRASGRLDLEVAADAAALTEVVVEGQKERNVRGLQMGVQKLDIKTIKQVPTVFGEADILRVVMALPGVKTVGEGSTGMSVRGGGTDQNLVLFNDATIYNPAHLFGFFSAFNPDVIKSVELYKSAIPVRYGGRLSSVLDIVGREGKRTAFGGAGGIGPLTSRLALEGPLAGGKGSFIVSGRASYSDWLLQRVPNSALQQSAASFYDLNAYLTYDFSPKNSLYASGYLSHDRFRLASDTVYEYRNTAASMKWRHVYSSRLQSTVTGAYSRYGFNLATTRNASSASTFNYAIDQTSLNANFTYLPHPKHTLEFGGGSILYNTAPGTQQPGSPESLLLPTTIQHERAVESALYAAERFDVSPRFSVQAGLRYSLFQALGPRAVAQYLEGISRSESTQTGTVSYGPGQVLAHYGGPEWRFSALYELTAHSSVKASLTRMRQYIHQLTNTTVISPTDSWKLSDNYIRPQVGDQVSLGYYHNFKRNTVEFSVEGYYKRTQDFLDYKPGAVLLLNPHLETDLVSAVGRAYGVEVLLRKTEGKINGWLSYTYARSLVQVNTATDVVNNGNWYPSNYDKPHDVTLVGNYRFSQRFSTSLNVNYSTGRPITLPLAKYVVDQAVRVYYSDRNAYRVPDYFRMDFAVNIEGNHKSKKLAHSSWTAAVYNLTGRRNPYSVYFQTVNGQIKGYKLSIFGAPIPTVTYNFRF</sequence>
<keyword evidence="3 7" id="KW-1134">Transmembrane beta strand</keyword>
<feature type="chain" id="PRO_5021335708" evidence="9">
    <location>
        <begin position="23"/>
        <end position="925"/>
    </location>
</feature>
<evidence type="ECO:0000256" key="4">
    <source>
        <dbReference type="ARBA" id="ARBA00022692"/>
    </source>
</evidence>
<protein>
    <submittedName>
        <fullName evidence="11">TonB-dependent receptor</fullName>
    </submittedName>
</protein>
<comment type="caution">
    <text evidence="11">The sequence shown here is derived from an EMBL/GenBank/DDBJ whole genome shotgun (WGS) entry which is preliminary data.</text>
</comment>
<feature type="domain" description="TonB-dependent receptor plug" evidence="10">
    <location>
        <begin position="284"/>
        <end position="361"/>
    </location>
</feature>
<evidence type="ECO:0000313" key="12">
    <source>
        <dbReference type="Proteomes" id="UP000317646"/>
    </source>
</evidence>
<feature type="signal peptide" evidence="9">
    <location>
        <begin position="1"/>
        <end position="22"/>
    </location>
</feature>
<proteinExistence type="inferred from homology"/>
<name>A0A502GQ26_9BACT</name>
<dbReference type="AlphaFoldDB" id="A0A502GQ26"/>
<dbReference type="SUPFAM" id="SSF56935">
    <property type="entry name" value="Porins"/>
    <property type="match status" value="1"/>
</dbReference>
<dbReference type="InterPro" id="IPR037066">
    <property type="entry name" value="Plug_dom_sf"/>
</dbReference>
<dbReference type="Gene3D" id="2.170.130.10">
    <property type="entry name" value="TonB-dependent receptor, plug domain"/>
    <property type="match status" value="1"/>
</dbReference>
<keyword evidence="4 7" id="KW-0812">Transmembrane</keyword>
<evidence type="ECO:0000256" key="3">
    <source>
        <dbReference type="ARBA" id="ARBA00022452"/>
    </source>
</evidence>
<dbReference type="Pfam" id="PF07715">
    <property type="entry name" value="Plug"/>
    <property type="match status" value="1"/>
</dbReference>
<keyword evidence="9" id="KW-0732">Signal</keyword>
<gene>
    <name evidence="11" type="ORF">EAH73_15870</name>
</gene>
<dbReference type="Gene3D" id="2.60.40.1120">
    <property type="entry name" value="Carboxypeptidase-like, regulatory domain"/>
    <property type="match status" value="1"/>
</dbReference>
<evidence type="ECO:0000256" key="2">
    <source>
        <dbReference type="ARBA" id="ARBA00022448"/>
    </source>
</evidence>
<reference evidence="11 12" key="1">
    <citation type="journal article" date="2019" name="Environ. Microbiol.">
        <title>Species interactions and distinct microbial communities in high Arctic permafrost affected cryosols are associated with the CH4 and CO2 gas fluxes.</title>
        <authorList>
            <person name="Altshuler I."/>
            <person name="Hamel J."/>
            <person name="Turney S."/>
            <person name="Magnuson E."/>
            <person name="Levesque R."/>
            <person name="Greer C."/>
            <person name="Whyte L.G."/>
        </authorList>
    </citation>
    <scope>NUCLEOTIDE SEQUENCE [LARGE SCALE GENOMIC DNA]</scope>
    <source>
        <strain evidence="11 12">S9.2P</strain>
    </source>
</reference>
<dbReference type="EMBL" id="RCYZ01000007">
    <property type="protein sequence ID" value="TPG63538.1"/>
    <property type="molecule type" value="Genomic_DNA"/>
</dbReference>
<dbReference type="Proteomes" id="UP000317646">
    <property type="component" value="Unassembled WGS sequence"/>
</dbReference>
<dbReference type="RefSeq" id="WP_140468320.1">
    <property type="nucleotide sequence ID" value="NZ_RCYZ01000007.1"/>
</dbReference>
<feature type="region of interest" description="Disordered" evidence="8">
    <location>
        <begin position="108"/>
        <end position="142"/>
    </location>
</feature>
<dbReference type="PROSITE" id="PS52016">
    <property type="entry name" value="TONB_DEPENDENT_REC_3"/>
    <property type="match status" value="1"/>
</dbReference>
<dbReference type="OrthoDB" id="9758870at2"/>
<dbReference type="InterPro" id="IPR012910">
    <property type="entry name" value="Plug_dom"/>
</dbReference>
<accession>A0A502GQ26</accession>
<keyword evidence="5 7" id="KW-0472">Membrane</keyword>
<dbReference type="SUPFAM" id="SSF49464">
    <property type="entry name" value="Carboxypeptidase regulatory domain-like"/>
    <property type="match status" value="1"/>
</dbReference>
<evidence type="ECO:0000256" key="5">
    <source>
        <dbReference type="ARBA" id="ARBA00023136"/>
    </source>
</evidence>
<organism evidence="11 12">
    <name type="scientific">Hymenobacter nivis</name>
    <dbReference type="NCBI Taxonomy" id="1850093"/>
    <lineage>
        <taxon>Bacteria</taxon>
        <taxon>Pseudomonadati</taxon>
        <taxon>Bacteroidota</taxon>
        <taxon>Cytophagia</taxon>
        <taxon>Cytophagales</taxon>
        <taxon>Hymenobacteraceae</taxon>
        <taxon>Hymenobacter</taxon>
    </lineage>
</organism>
<evidence type="ECO:0000259" key="10">
    <source>
        <dbReference type="Pfam" id="PF07715"/>
    </source>
</evidence>
<keyword evidence="11" id="KW-0675">Receptor</keyword>
<dbReference type="Pfam" id="PF13715">
    <property type="entry name" value="CarbopepD_reg_2"/>
    <property type="match status" value="1"/>
</dbReference>
<comment type="similarity">
    <text evidence="7">Belongs to the TonB-dependent receptor family.</text>
</comment>
<dbReference type="InterPro" id="IPR039426">
    <property type="entry name" value="TonB-dep_rcpt-like"/>
</dbReference>
<evidence type="ECO:0000256" key="6">
    <source>
        <dbReference type="ARBA" id="ARBA00023237"/>
    </source>
</evidence>
<dbReference type="GO" id="GO:0009279">
    <property type="term" value="C:cell outer membrane"/>
    <property type="evidence" value="ECO:0007669"/>
    <property type="project" value="UniProtKB-SubCell"/>
</dbReference>
<comment type="subcellular location">
    <subcellularLocation>
        <location evidence="1 7">Cell outer membrane</location>
        <topology evidence="1 7">Multi-pass membrane protein</topology>
    </subcellularLocation>
</comment>
<feature type="compositionally biased region" description="Low complexity" evidence="8">
    <location>
        <begin position="131"/>
        <end position="142"/>
    </location>
</feature>
<evidence type="ECO:0000256" key="8">
    <source>
        <dbReference type="SAM" id="MobiDB-lite"/>
    </source>
</evidence>
<evidence type="ECO:0000256" key="1">
    <source>
        <dbReference type="ARBA" id="ARBA00004571"/>
    </source>
</evidence>
<evidence type="ECO:0000313" key="11">
    <source>
        <dbReference type="EMBL" id="TPG63538.1"/>
    </source>
</evidence>
<dbReference type="InterPro" id="IPR036942">
    <property type="entry name" value="Beta-barrel_TonB_sf"/>
</dbReference>
<dbReference type="Gene3D" id="2.40.170.20">
    <property type="entry name" value="TonB-dependent receptor, beta-barrel domain"/>
    <property type="match status" value="1"/>
</dbReference>
<keyword evidence="2 7" id="KW-0813">Transport</keyword>
<keyword evidence="12" id="KW-1185">Reference proteome</keyword>
<dbReference type="InterPro" id="IPR008969">
    <property type="entry name" value="CarboxyPept-like_regulatory"/>
</dbReference>
<keyword evidence="6 7" id="KW-0998">Cell outer membrane</keyword>
<evidence type="ECO:0000256" key="7">
    <source>
        <dbReference type="PROSITE-ProRule" id="PRU01360"/>
    </source>
</evidence>